<evidence type="ECO:0000256" key="1">
    <source>
        <dbReference type="SAM" id="Phobius"/>
    </source>
</evidence>
<proteinExistence type="predicted"/>
<accession>A0AA37KPV8</accession>
<dbReference type="Proteomes" id="UP001055105">
    <property type="component" value="Unassembled WGS sequence"/>
</dbReference>
<evidence type="ECO:0000313" key="3">
    <source>
        <dbReference type="Proteomes" id="UP001055105"/>
    </source>
</evidence>
<sequence length="113" mass="13233">MDTYIKYSFLIEIALIIVVLTLLYIAVYFYRKKPVKSIPEMAVKEIPPVEDEIISKLDRILAMIPVDYDSTLHSSDDDIKHDKRIIQQITGTEEEITTILPQRDFNTRDLFEE</sequence>
<name>A0AA37KPV8_9BACT</name>
<organism evidence="2 3">
    <name type="scientific">Alistipes finegoldii</name>
    <dbReference type="NCBI Taxonomy" id="214856"/>
    <lineage>
        <taxon>Bacteria</taxon>
        <taxon>Pseudomonadati</taxon>
        <taxon>Bacteroidota</taxon>
        <taxon>Bacteroidia</taxon>
        <taxon>Bacteroidales</taxon>
        <taxon>Rikenellaceae</taxon>
        <taxon>Alistipes</taxon>
    </lineage>
</organism>
<keyword evidence="1" id="KW-0812">Transmembrane</keyword>
<gene>
    <name evidence="2" type="ORF">CE91St16_27740</name>
</gene>
<dbReference type="EMBL" id="BQOL01000002">
    <property type="protein sequence ID" value="GKI19866.1"/>
    <property type="molecule type" value="Genomic_DNA"/>
</dbReference>
<dbReference type="RefSeq" id="WP_009597023.1">
    <property type="nucleotide sequence ID" value="NZ_BQOL01000002.1"/>
</dbReference>
<dbReference type="AlphaFoldDB" id="A0AA37KPV8"/>
<comment type="caution">
    <text evidence="2">The sequence shown here is derived from an EMBL/GenBank/DDBJ whole genome shotgun (WGS) entry which is preliminary data.</text>
</comment>
<evidence type="ECO:0000313" key="2">
    <source>
        <dbReference type="EMBL" id="GKI19866.1"/>
    </source>
</evidence>
<keyword evidence="1" id="KW-1133">Transmembrane helix</keyword>
<keyword evidence="1" id="KW-0472">Membrane</keyword>
<protein>
    <submittedName>
        <fullName evidence="2">Uncharacterized protein</fullName>
    </submittedName>
</protein>
<reference evidence="2" key="1">
    <citation type="submission" date="2022-01" db="EMBL/GenBank/DDBJ databases">
        <title>Novel bile acid biosynthetic pathways are enriched in the microbiome of centenarians.</title>
        <authorList>
            <person name="Sato Y."/>
            <person name="Atarashi K."/>
            <person name="Plichta R.D."/>
            <person name="Arai Y."/>
            <person name="Sasajima S."/>
            <person name="Kearney M.S."/>
            <person name="Suda W."/>
            <person name="Takeshita K."/>
            <person name="Sasaki T."/>
            <person name="Okamoto S."/>
            <person name="Skelly N.A."/>
            <person name="Okamura Y."/>
            <person name="Vlamakis H."/>
            <person name="Li Y."/>
            <person name="Tanoue T."/>
            <person name="Takei H."/>
            <person name="Nittono H."/>
            <person name="Narushima S."/>
            <person name="Irie J."/>
            <person name="Itoh H."/>
            <person name="Moriya K."/>
            <person name="Sugiura Y."/>
            <person name="Suematsu M."/>
            <person name="Moritoki N."/>
            <person name="Shibata S."/>
            <person name="Littman R.D."/>
            <person name="Fischbach A.M."/>
            <person name="Uwamino Y."/>
            <person name="Inoue T."/>
            <person name="Honda A."/>
            <person name="Hattori M."/>
            <person name="Murai T."/>
            <person name="Xavier J.R."/>
            <person name="Hirose N."/>
            <person name="Honda K."/>
        </authorList>
    </citation>
    <scope>NUCLEOTIDE SEQUENCE</scope>
    <source>
        <strain evidence="2">CE91-St16</strain>
    </source>
</reference>
<feature type="transmembrane region" description="Helical" evidence="1">
    <location>
        <begin position="6"/>
        <end position="30"/>
    </location>
</feature>